<comment type="similarity">
    <text evidence="3 11">Belongs to the peptidase M50B family.</text>
</comment>
<evidence type="ECO:0000256" key="7">
    <source>
        <dbReference type="ARBA" id="ARBA00022833"/>
    </source>
</evidence>
<dbReference type="CDD" id="cd23081">
    <property type="entry name" value="cpPDZ_EcRseP-like"/>
    <property type="match status" value="1"/>
</dbReference>
<evidence type="ECO:0000256" key="3">
    <source>
        <dbReference type="ARBA" id="ARBA00007931"/>
    </source>
</evidence>
<feature type="transmembrane region" description="Helical" evidence="11">
    <location>
        <begin position="118"/>
        <end position="140"/>
    </location>
</feature>
<dbReference type="InterPro" id="IPR036034">
    <property type="entry name" value="PDZ_sf"/>
</dbReference>
<dbReference type="Proteomes" id="UP000295678">
    <property type="component" value="Unassembled WGS sequence"/>
</dbReference>
<evidence type="ECO:0000259" key="12">
    <source>
        <dbReference type="SMART" id="SM00228"/>
    </source>
</evidence>
<organism evidence="13 14">
    <name type="scientific">Tepidamorphus gemmatus</name>
    <dbReference type="NCBI Taxonomy" id="747076"/>
    <lineage>
        <taxon>Bacteria</taxon>
        <taxon>Pseudomonadati</taxon>
        <taxon>Pseudomonadota</taxon>
        <taxon>Alphaproteobacteria</taxon>
        <taxon>Hyphomicrobiales</taxon>
        <taxon>Tepidamorphaceae</taxon>
        <taxon>Tepidamorphus</taxon>
    </lineage>
</organism>
<keyword evidence="11" id="KW-0479">Metal-binding</keyword>
<evidence type="ECO:0000256" key="8">
    <source>
        <dbReference type="ARBA" id="ARBA00022989"/>
    </source>
</evidence>
<dbReference type="GO" id="GO:0006508">
    <property type="term" value="P:proteolysis"/>
    <property type="evidence" value="ECO:0007669"/>
    <property type="project" value="UniProtKB-KW"/>
</dbReference>
<evidence type="ECO:0000256" key="5">
    <source>
        <dbReference type="ARBA" id="ARBA00022692"/>
    </source>
</evidence>
<keyword evidence="6 11" id="KW-0378">Hydrolase</keyword>
<evidence type="ECO:0000313" key="13">
    <source>
        <dbReference type="EMBL" id="TCT12602.1"/>
    </source>
</evidence>
<dbReference type="OrthoDB" id="9782003at2"/>
<dbReference type="Gene3D" id="2.30.42.10">
    <property type="match status" value="1"/>
</dbReference>
<dbReference type="GO" id="GO:0046872">
    <property type="term" value="F:metal ion binding"/>
    <property type="evidence" value="ECO:0007669"/>
    <property type="project" value="UniProtKB-KW"/>
</dbReference>
<comment type="subcellular location">
    <subcellularLocation>
        <location evidence="2">Membrane</location>
        <topology evidence="2">Multi-pass membrane protein</topology>
    </subcellularLocation>
</comment>
<keyword evidence="10 11" id="KW-0472">Membrane</keyword>
<keyword evidence="7 11" id="KW-0862">Zinc</keyword>
<dbReference type="CDD" id="cd06163">
    <property type="entry name" value="S2P-M50_PDZ_RseP-like"/>
    <property type="match status" value="1"/>
</dbReference>
<feature type="transmembrane region" description="Helical" evidence="11">
    <location>
        <begin position="12"/>
        <end position="31"/>
    </location>
</feature>
<evidence type="ECO:0000256" key="2">
    <source>
        <dbReference type="ARBA" id="ARBA00004141"/>
    </source>
</evidence>
<reference evidence="13 14" key="1">
    <citation type="submission" date="2019-03" db="EMBL/GenBank/DDBJ databases">
        <title>Genomic Encyclopedia of Type Strains, Phase IV (KMG-IV): sequencing the most valuable type-strain genomes for metagenomic binning, comparative biology and taxonomic classification.</title>
        <authorList>
            <person name="Goeker M."/>
        </authorList>
    </citation>
    <scope>NUCLEOTIDE SEQUENCE [LARGE SCALE GENOMIC DNA]</scope>
    <source>
        <strain evidence="13 14">DSM 19345</strain>
    </source>
</reference>
<dbReference type="InterPro" id="IPR041489">
    <property type="entry name" value="PDZ_6"/>
</dbReference>
<dbReference type="SMART" id="SM00228">
    <property type="entry name" value="PDZ"/>
    <property type="match status" value="1"/>
</dbReference>
<comment type="cofactor">
    <cofactor evidence="1 11">
        <name>Zn(2+)</name>
        <dbReference type="ChEBI" id="CHEBI:29105"/>
    </cofactor>
</comment>
<dbReference type="EC" id="3.4.24.-" evidence="11"/>
<evidence type="ECO:0000256" key="9">
    <source>
        <dbReference type="ARBA" id="ARBA00023049"/>
    </source>
</evidence>
<dbReference type="NCBIfam" id="TIGR00054">
    <property type="entry name" value="RIP metalloprotease RseP"/>
    <property type="match status" value="1"/>
</dbReference>
<evidence type="ECO:0000256" key="4">
    <source>
        <dbReference type="ARBA" id="ARBA00022670"/>
    </source>
</evidence>
<name>A0A4R3MJ84_9HYPH</name>
<accession>A0A4R3MJ84</accession>
<comment type="caution">
    <text evidence="13">The sequence shown here is derived from an EMBL/GenBank/DDBJ whole genome shotgun (WGS) entry which is preliminary data.</text>
</comment>
<proteinExistence type="inferred from homology"/>
<protein>
    <recommendedName>
        <fullName evidence="11">Zinc metalloprotease</fullName>
        <ecNumber evidence="11">3.4.24.-</ecNumber>
    </recommendedName>
</protein>
<dbReference type="SUPFAM" id="SSF50156">
    <property type="entry name" value="PDZ domain-like"/>
    <property type="match status" value="1"/>
</dbReference>
<dbReference type="AlphaFoldDB" id="A0A4R3MJ84"/>
<evidence type="ECO:0000256" key="1">
    <source>
        <dbReference type="ARBA" id="ARBA00001947"/>
    </source>
</evidence>
<dbReference type="GO" id="GO:0004222">
    <property type="term" value="F:metalloendopeptidase activity"/>
    <property type="evidence" value="ECO:0007669"/>
    <property type="project" value="InterPro"/>
</dbReference>
<feature type="domain" description="PDZ" evidence="12">
    <location>
        <begin position="127"/>
        <end position="206"/>
    </location>
</feature>
<dbReference type="RefSeq" id="WP_132805373.1">
    <property type="nucleotide sequence ID" value="NZ_SMAK01000002.1"/>
</dbReference>
<keyword evidence="4 13" id="KW-0645">Protease</keyword>
<dbReference type="InterPro" id="IPR004387">
    <property type="entry name" value="Pept_M50_Zn"/>
</dbReference>
<feature type="transmembrane region" description="Helical" evidence="11">
    <location>
        <begin position="302"/>
        <end position="324"/>
    </location>
</feature>
<evidence type="ECO:0000313" key="14">
    <source>
        <dbReference type="Proteomes" id="UP000295678"/>
    </source>
</evidence>
<dbReference type="GO" id="GO:0016020">
    <property type="term" value="C:membrane"/>
    <property type="evidence" value="ECO:0007669"/>
    <property type="project" value="UniProtKB-SubCell"/>
</dbReference>
<keyword evidence="9 11" id="KW-0482">Metalloprotease</keyword>
<keyword evidence="8 11" id="KW-1133">Transmembrane helix</keyword>
<dbReference type="InterPro" id="IPR001478">
    <property type="entry name" value="PDZ"/>
</dbReference>
<dbReference type="InterPro" id="IPR008915">
    <property type="entry name" value="Peptidase_M50"/>
</dbReference>
<sequence>MDLLGSVGAFGQGALGYLLPFLFVLTVVVFFHELGHFLVARWCGVRVETFSIGFGPEICGFDDRRGTRWRLSWIPLGGYVKFHGDDSVASTPDSEAIAQMAPEELRTSFHAKPLWQRVAVVAAGPIANFLLAIVIFAAIFSTTGRFVTPAKVDAVNPGSAAEAAGFLPGDLVLSIDGSPITSFADMQRIVSTNPGVALEFVVERNGTEIRLTAIPELRQVEDRFGNSQRIGLLGIQRSAQPDEVSQVRYSVPAAIWEGTKETWFVIDRTVSYLVGVIVGREAADQLGGPIRIAEMSGEVAKLGILALLNLTAVLSISIGFLNLLPIPMLDGGHLLFYAIEALRGRPLSERAMDIGFRVGLALVLMLMLFATWNDIVNLAGRS</sequence>
<dbReference type="Pfam" id="PF17820">
    <property type="entry name" value="PDZ_6"/>
    <property type="match status" value="1"/>
</dbReference>
<feature type="transmembrane region" description="Helical" evidence="11">
    <location>
        <begin position="354"/>
        <end position="372"/>
    </location>
</feature>
<dbReference type="EMBL" id="SMAK01000002">
    <property type="protein sequence ID" value="TCT12602.1"/>
    <property type="molecule type" value="Genomic_DNA"/>
</dbReference>
<dbReference type="PANTHER" id="PTHR42837:SF2">
    <property type="entry name" value="MEMBRANE METALLOPROTEASE ARASP2, CHLOROPLASTIC-RELATED"/>
    <property type="match status" value="1"/>
</dbReference>
<keyword evidence="5 11" id="KW-0812">Transmembrane</keyword>
<evidence type="ECO:0000256" key="10">
    <source>
        <dbReference type="ARBA" id="ARBA00023136"/>
    </source>
</evidence>
<gene>
    <name evidence="13" type="ORF">EDC22_102287</name>
</gene>
<evidence type="ECO:0000256" key="6">
    <source>
        <dbReference type="ARBA" id="ARBA00022801"/>
    </source>
</evidence>
<evidence type="ECO:0000256" key="11">
    <source>
        <dbReference type="RuleBase" id="RU362031"/>
    </source>
</evidence>
<keyword evidence="14" id="KW-1185">Reference proteome</keyword>
<dbReference type="Pfam" id="PF02163">
    <property type="entry name" value="Peptidase_M50"/>
    <property type="match status" value="1"/>
</dbReference>
<dbReference type="PANTHER" id="PTHR42837">
    <property type="entry name" value="REGULATOR OF SIGMA-E PROTEASE RSEP"/>
    <property type="match status" value="1"/>
</dbReference>